<reference evidence="1" key="1">
    <citation type="journal article" date="2020" name="Stud. Mycol.">
        <title>101 Dothideomycetes genomes: a test case for predicting lifestyles and emergence of pathogens.</title>
        <authorList>
            <person name="Haridas S."/>
            <person name="Albert R."/>
            <person name="Binder M."/>
            <person name="Bloem J."/>
            <person name="Labutti K."/>
            <person name="Salamov A."/>
            <person name="Andreopoulos B."/>
            <person name="Baker S."/>
            <person name="Barry K."/>
            <person name="Bills G."/>
            <person name="Bluhm B."/>
            <person name="Cannon C."/>
            <person name="Castanera R."/>
            <person name="Culley D."/>
            <person name="Daum C."/>
            <person name="Ezra D."/>
            <person name="Gonzalez J."/>
            <person name="Henrissat B."/>
            <person name="Kuo A."/>
            <person name="Liang C."/>
            <person name="Lipzen A."/>
            <person name="Lutzoni F."/>
            <person name="Magnuson J."/>
            <person name="Mondo S."/>
            <person name="Nolan M."/>
            <person name="Ohm R."/>
            <person name="Pangilinan J."/>
            <person name="Park H.-J."/>
            <person name="Ramirez L."/>
            <person name="Alfaro M."/>
            <person name="Sun H."/>
            <person name="Tritt A."/>
            <person name="Yoshinaga Y."/>
            <person name="Zwiers L.-H."/>
            <person name="Turgeon B."/>
            <person name="Goodwin S."/>
            <person name="Spatafora J."/>
            <person name="Crous P."/>
            <person name="Grigoriev I."/>
        </authorList>
    </citation>
    <scope>NUCLEOTIDE SEQUENCE</scope>
    <source>
        <strain evidence="1">ATCC 200398</strain>
    </source>
</reference>
<keyword evidence="2" id="KW-1185">Reference proteome</keyword>
<protein>
    <submittedName>
        <fullName evidence="1">Uncharacterized protein</fullName>
    </submittedName>
</protein>
<dbReference type="Proteomes" id="UP000799755">
    <property type="component" value="Unassembled WGS sequence"/>
</dbReference>
<comment type="caution">
    <text evidence="1">The sequence shown here is derived from an EMBL/GenBank/DDBJ whole genome shotgun (WGS) entry which is preliminary data.</text>
</comment>
<evidence type="ECO:0000313" key="2">
    <source>
        <dbReference type="Proteomes" id="UP000799755"/>
    </source>
</evidence>
<proteinExistence type="predicted"/>
<accession>A0ACB6QHH7</accession>
<name>A0ACB6QHH7_9PLEO</name>
<evidence type="ECO:0000313" key="1">
    <source>
        <dbReference type="EMBL" id="KAF2466469.1"/>
    </source>
</evidence>
<gene>
    <name evidence="1" type="ORF">BDR25DRAFT_377630</name>
</gene>
<dbReference type="EMBL" id="MU003525">
    <property type="protein sequence ID" value="KAF2466469.1"/>
    <property type="molecule type" value="Genomic_DNA"/>
</dbReference>
<sequence>MSWFGKPVDWITLSGPPMDAFDTSSECSNDTEKNVDDTEPALDLHGRKHISLGGDYPYTVSKSLEGEKDGENEDNDDSWDPSYSEHSVSMQFPSHPNTTVTEMYLRMYLQQLPRDLLQDEYGNENNVIAIPSHHLPVLQSRIWNEHPRSLAPSPSPPDNLAAVLSDSPVTTVPKSPVAVVTAIPDVTYVPYSHLDCAKHLPNSLIENSVFVIRVFPPETCSHPSCSKVPHEYADFKERQMAISLEPTVDLRTLAPLSLPHFPPKMAIFVRAKDDHLDIIREINRIVDRKDKIFCFECLVDLWVNRVYAWAILNQHAT</sequence>
<organism evidence="1 2">
    <name type="scientific">Lindgomyces ingoldianus</name>
    <dbReference type="NCBI Taxonomy" id="673940"/>
    <lineage>
        <taxon>Eukaryota</taxon>
        <taxon>Fungi</taxon>
        <taxon>Dikarya</taxon>
        <taxon>Ascomycota</taxon>
        <taxon>Pezizomycotina</taxon>
        <taxon>Dothideomycetes</taxon>
        <taxon>Pleosporomycetidae</taxon>
        <taxon>Pleosporales</taxon>
        <taxon>Lindgomycetaceae</taxon>
        <taxon>Lindgomyces</taxon>
    </lineage>
</organism>